<evidence type="ECO:0000256" key="4">
    <source>
        <dbReference type="ARBA" id="ARBA00022723"/>
    </source>
</evidence>
<dbReference type="PANTHER" id="PTHR24305">
    <property type="entry name" value="CYTOCHROME P450"/>
    <property type="match status" value="1"/>
</dbReference>
<dbReference type="EMBL" id="JFBX01000230">
    <property type="protein sequence ID" value="KXH45008.1"/>
    <property type="molecule type" value="Genomic_DNA"/>
</dbReference>
<comment type="similarity">
    <text evidence="2">Belongs to the cytochrome P450 family.</text>
</comment>
<keyword evidence="8" id="KW-1133">Transmembrane helix</keyword>
<name>A0A135TA38_9PEZI</name>
<evidence type="ECO:0000256" key="2">
    <source>
        <dbReference type="ARBA" id="ARBA00010617"/>
    </source>
</evidence>
<evidence type="ECO:0000313" key="10">
    <source>
        <dbReference type="Proteomes" id="UP000070328"/>
    </source>
</evidence>
<dbReference type="GO" id="GO:0020037">
    <property type="term" value="F:heme binding"/>
    <property type="evidence" value="ECO:0007669"/>
    <property type="project" value="InterPro"/>
</dbReference>
<dbReference type="CDD" id="cd11058">
    <property type="entry name" value="CYP60B-like"/>
    <property type="match status" value="1"/>
</dbReference>
<sequence>MSSYTYLNHTQVTPGVTWDDITSNWQALTATSRLTFTVAVICIGAYIISIVKELYFSPLSSFPGPKLCAISRIPHLIATVRGRQLPWLIKLHNQYGGVVRIAPDALTFTDERAWFDICGATKAAKDGMAKDPRLAALVGGDLVNPDPAKPRSQQTHSLMRKAMVPALKRDNVKKIEGMINGHINEYLSFMESANGAAIDMRDMNSFLICDLIADLFLGESLHLFSDPKFVPWVHSFDRFAKGVTILAVLNRFPFLHKILLFAVHKWGSGERESFMAPIFERFDRRVALSSARHDMLQMVLDGESETGGRQGTMPLELLREFAPFLMLGGCEAMPTVLTGFVYFVSRAENRAIKERLLEEVRTVFQTEADITMDRLSSSQKDLPYLEACLHESIRCYSPAATGTDRCVPSSGAQIAGKFVPGNTVVMMLHQVTYSVERNFARPEEFVPDRWLPDDRGRPKDCLGDKKGSVHPFSVGPQSCFGQELSFYVLRMTLCKLLFNYDVALDAASENWLDRQLTYSTRSKPPLMAVIKRAKTN</sequence>
<organism evidence="9 10">
    <name type="scientific">Colletotrichum simmondsii</name>
    <dbReference type="NCBI Taxonomy" id="703756"/>
    <lineage>
        <taxon>Eukaryota</taxon>
        <taxon>Fungi</taxon>
        <taxon>Dikarya</taxon>
        <taxon>Ascomycota</taxon>
        <taxon>Pezizomycotina</taxon>
        <taxon>Sordariomycetes</taxon>
        <taxon>Hypocreomycetidae</taxon>
        <taxon>Glomerellales</taxon>
        <taxon>Glomerellaceae</taxon>
        <taxon>Colletotrichum</taxon>
        <taxon>Colletotrichum acutatum species complex</taxon>
    </lineage>
</organism>
<dbReference type="Proteomes" id="UP000070328">
    <property type="component" value="Unassembled WGS sequence"/>
</dbReference>
<dbReference type="GO" id="GO:0004497">
    <property type="term" value="F:monooxygenase activity"/>
    <property type="evidence" value="ECO:0007669"/>
    <property type="project" value="UniProtKB-KW"/>
</dbReference>
<proteinExistence type="inferred from homology"/>
<protein>
    <recommendedName>
        <fullName evidence="11">Cytochrome P450</fullName>
    </recommendedName>
</protein>
<dbReference type="InterPro" id="IPR001128">
    <property type="entry name" value="Cyt_P450"/>
</dbReference>
<reference evidence="9 10" key="1">
    <citation type="submission" date="2014-02" db="EMBL/GenBank/DDBJ databases">
        <title>The genome sequence of Colletotrichum simmondsii CBS122122.</title>
        <authorList>
            <person name="Baroncelli R."/>
            <person name="Thon M.R."/>
        </authorList>
    </citation>
    <scope>NUCLEOTIDE SEQUENCE [LARGE SCALE GENOMIC DNA]</scope>
    <source>
        <strain evidence="9 10">CBS122122</strain>
    </source>
</reference>
<accession>A0A135TA38</accession>
<dbReference type="AlphaFoldDB" id="A0A135TA38"/>
<feature type="binding site" description="axial binding residue" evidence="7">
    <location>
        <position position="479"/>
    </location>
    <ligand>
        <name>heme</name>
        <dbReference type="ChEBI" id="CHEBI:30413"/>
    </ligand>
    <ligandPart>
        <name>Fe</name>
        <dbReference type="ChEBI" id="CHEBI:18248"/>
    </ligandPart>
</feature>
<keyword evidence="3 7" id="KW-0349">Heme</keyword>
<dbReference type="Pfam" id="PF00067">
    <property type="entry name" value="p450"/>
    <property type="match status" value="1"/>
</dbReference>
<comment type="cofactor">
    <cofactor evidence="1 7">
        <name>heme</name>
        <dbReference type="ChEBI" id="CHEBI:30413"/>
    </cofactor>
</comment>
<dbReference type="PANTHER" id="PTHR24305:SF210">
    <property type="entry name" value="CYTOCHROME P450 MONOOXYGENASE ASQL-RELATED"/>
    <property type="match status" value="1"/>
</dbReference>
<evidence type="ECO:0000256" key="1">
    <source>
        <dbReference type="ARBA" id="ARBA00001971"/>
    </source>
</evidence>
<evidence type="ECO:0008006" key="11">
    <source>
        <dbReference type="Google" id="ProtNLM"/>
    </source>
</evidence>
<keyword evidence="5 7" id="KW-0408">Iron</keyword>
<keyword evidence="8" id="KW-0812">Transmembrane</keyword>
<evidence type="ECO:0000256" key="5">
    <source>
        <dbReference type="ARBA" id="ARBA00023004"/>
    </source>
</evidence>
<keyword evidence="4 7" id="KW-0479">Metal-binding</keyword>
<feature type="transmembrane region" description="Helical" evidence="8">
    <location>
        <begin position="34"/>
        <end position="51"/>
    </location>
</feature>
<evidence type="ECO:0000256" key="7">
    <source>
        <dbReference type="PIRSR" id="PIRSR602403-1"/>
    </source>
</evidence>
<gene>
    <name evidence="9" type="ORF">CSIM01_01137</name>
</gene>
<keyword evidence="8" id="KW-0472">Membrane</keyword>
<keyword evidence="6" id="KW-0560">Oxidoreductase</keyword>
<dbReference type="GO" id="GO:0016705">
    <property type="term" value="F:oxidoreductase activity, acting on paired donors, with incorporation or reduction of molecular oxygen"/>
    <property type="evidence" value="ECO:0007669"/>
    <property type="project" value="InterPro"/>
</dbReference>
<keyword evidence="6" id="KW-0503">Monooxygenase</keyword>
<evidence type="ECO:0000256" key="3">
    <source>
        <dbReference type="ARBA" id="ARBA00022617"/>
    </source>
</evidence>
<comment type="caution">
    <text evidence="9">The sequence shown here is derived from an EMBL/GenBank/DDBJ whole genome shotgun (WGS) entry which is preliminary data.</text>
</comment>
<dbReference type="OrthoDB" id="1470350at2759"/>
<dbReference type="PRINTS" id="PR00465">
    <property type="entry name" value="EP450IV"/>
</dbReference>
<dbReference type="Gene3D" id="1.10.630.10">
    <property type="entry name" value="Cytochrome P450"/>
    <property type="match status" value="1"/>
</dbReference>
<dbReference type="GO" id="GO:0005506">
    <property type="term" value="F:iron ion binding"/>
    <property type="evidence" value="ECO:0007669"/>
    <property type="project" value="InterPro"/>
</dbReference>
<evidence type="ECO:0000256" key="8">
    <source>
        <dbReference type="SAM" id="Phobius"/>
    </source>
</evidence>
<dbReference type="SUPFAM" id="SSF48264">
    <property type="entry name" value="Cytochrome P450"/>
    <property type="match status" value="1"/>
</dbReference>
<evidence type="ECO:0000256" key="6">
    <source>
        <dbReference type="ARBA" id="ARBA00023033"/>
    </source>
</evidence>
<dbReference type="InterPro" id="IPR036396">
    <property type="entry name" value="Cyt_P450_sf"/>
</dbReference>
<evidence type="ECO:0000313" key="9">
    <source>
        <dbReference type="EMBL" id="KXH45008.1"/>
    </source>
</evidence>
<keyword evidence="10" id="KW-1185">Reference proteome</keyword>
<dbReference type="InterPro" id="IPR050121">
    <property type="entry name" value="Cytochrome_P450_monoxygenase"/>
</dbReference>
<dbReference type="InterPro" id="IPR002403">
    <property type="entry name" value="Cyt_P450_E_grp-IV"/>
</dbReference>